<dbReference type="AlphaFoldDB" id="A0A2Z6PVU9"/>
<proteinExistence type="predicted"/>
<evidence type="ECO:0000313" key="2">
    <source>
        <dbReference type="EMBL" id="GAU51397.1"/>
    </source>
</evidence>
<sequence>MPDIYLRMDLAWKQGITDLHVERDSKVLIDMVAERVKLNGSRLTLVLYIRHLLAFGWQVILSHIWLCKDYANSKYFHSVLSSRRRKERVILDNGLWFDGRGHATRSPSCVGSLFLSLQGE</sequence>
<dbReference type="InterPro" id="IPR002156">
    <property type="entry name" value="RNaseH_domain"/>
</dbReference>
<protein>
    <recommendedName>
        <fullName evidence="1">RNase H type-1 domain-containing protein</fullName>
    </recommendedName>
</protein>
<organism evidence="2 3">
    <name type="scientific">Trifolium subterraneum</name>
    <name type="common">Subterranean clover</name>
    <dbReference type="NCBI Taxonomy" id="3900"/>
    <lineage>
        <taxon>Eukaryota</taxon>
        <taxon>Viridiplantae</taxon>
        <taxon>Streptophyta</taxon>
        <taxon>Embryophyta</taxon>
        <taxon>Tracheophyta</taxon>
        <taxon>Spermatophyta</taxon>
        <taxon>Magnoliopsida</taxon>
        <taxon>eudicotyledons</taxon>
        <taxon>Gunneridae</taxon>
        <taxon>Pentapetalae</taxon>
        <taxon>rosids</taxon>
        <taxon>fabids</taxon>
        <taxon>Fabales</taxon>
        <taxon>Fabaceae</taxon>
        <taxon>Papilionoideae</taxon>
        <taxon>50 kb inversion clade</taxon>
        <taxon>NPAAA clade</taxon>
        <taxon>Hologalegina</taxon>
        <taxon>IRL clade</taxon>
        <taxon>Trifolieae</taxon>
        <taxon>Trifolium</taxon>
    </lineage>
</organism>
<evidence type="ECO:0000259" key="1">
    <source>
        <dbReference type="Pfam" id="PF13456"/>
    </source>
</evidence>
<dbReference type="Pfam" id="PF13456">
    <property type="entry name" value="RVT_3"/>
    <property type="match status" value="1"/>
</dbReference>
<dbReference type="GO" id="GO:0004523">
    <property type="term" value="F:RNA-DNA hybrid ribonuclease activity"/>
    <property type="evidence" value="ECO:0007669"/>
    <property type="project" value="InterPro"/>
</dbReference>
<name>A0A2Z6PVU9_TRISU</name>
<reference evidence="3" key="1">
    <citation type="journal article" date="2017" name="Front. Plant Sci.">
        <title>Climate Clever Clovers: New Paradigm to Reduce the Environmental Footprint of Ruminants by Breeding Low Methanogenic Forages Utilizing Haplotype Variation.</title>
        <authorList>
            <person name="Kaur P."/>
            <person name="Appels R."/>
            <person name="Bayer P.E."/>
            <person name="Keeble-Gagnere G."/>
            <person name="Wang J."/>
            <person name="Hirakawa H."/>
            <person name="Shirasawa K."/>
            <person name="Vercoe P."/>
            <person name="Stefanova K."/>
            <person name="Durmic Z."/>
            <person name="Nichols P."/>
            <person name="Revell C."/>
            <person name="Isobe S.N."/>
            <person name="Edwards D."/>
            <person name="Erskine W."/>
        </authorList>
    </citation>
    <scope>NUCLEOTIDE SEQUENCE [LARGE SCALE GENOMIC DNA]</scope>
    <source>
        <strain evidence="3">cv. Daliak</strain>
    </source>
</reference>
<dbReference type="EMBL" id="DF975113">
    <property type="protein sequence ID" value="GAU51397.1"/>
    <property type="molecule type" value="Genomic_DNA"/>
</dbReference>
<accession>A0A2Z6PVU9</accession>
<evidence type="ECO:0000313" key="3">
    <source>
        <dbReference type="Proteomes" id="UP000242715"/>
    </source>
</evidence>
<dbReference type="Proteomes" id="UP000242715">
    <property type="component" value="Unassembled WGS sequence"/>
</dbReference>
<dbReference type="GO" id="GO:0003676">
    <property type="term" value="F:nucleic acid binding"/>
    <property type="evidence" value="ECO:0007669"/>
    <property type="project" value="InterPro"/>
</dbReference>
<keyword evidence="3" id="KW-1185">Reference proteome</keyword>
<gene>
    <name evidence="2" type="ORF">TSUD_288010</name>
</gene>
<dbReference type="OrthoDB" id="1436503at2759"/>
<feature type="domain" description="RNase H type-1" evidence="1">
    <location>
        <begin position="8"/>
        <end position="65"/>
    </location>
</feature>